<organism evidence="2 3">
    <name type="scientific">Hydrogenoanaerobacterium saccharovorans</name>
    <dbReference type="NCBI Taxonomy" id="474960"/>
    <lineage>
        <taxon>Bacteria</taxon>
        <taxon>Bacillati</taxon>
        <taxon>Bacillota</taxon>
        <taxon>Clostridia</taxon>
        <taxon>Eubacteriales</taxon>
        <taxon>Oscillospiraceae</taxon>
        <taxon>Hydrogenoanaerobacterium</taxon>
    </lineage>
</organism>
<keyword evidence="1" id="KW-0224">Dipeptidase</keyword>
<gene>
    <name evidence="2" type="ORF">H9X81_03260</name>
</gene>
<comment type="similarity">
    <text evidence="1">Belongs to the peptidase C69 family.</text>
</comment>
<accession>A0ABS2GL27</accession>
<evidence type="ECO:0000256" key="1">
    <source>
        <dbReference type="RuleBase" id="RU364089"/>
    </source>
</evidence>
<dbReference type="Gene3D" id="3.60.60.10">
    <property type="entry name" value="Penicillin V Acylase, Chain A"/>
    <property type="match status" value="1"/>
</dbReference>
<protein>
    <recommendedName>
        <fullName evidence="1">Dipeptidase</fullName>
        <ecNumber evidence="1">3.4.-.-</ecNumber>
    </recommendedName>
</protein>
<dbReference type="EC" id="3.4.-.-" evidence="1"/>
<evidence type="ECO:0000313" key="3">
    <source>
        <dbReference type="Proteomes" id="UP000724149"/>
    </source>
</evidence>
<dbReference type="EMBL" id="JACSNR010000002">
    <property type="protein sequence ID" value="MBM6922711.1"/>
    <property type="molecule type" value="Genomic_DNA"/>
</dbReference>
<comment type="caution">
    <text evidence="2">The sequence shown here is derived from an EMBL/GenBank/DDBJ whole genome shotgun (WGS) entry which is preliminary data.</text>
</comment>
<keyword evidence="1" id="KW-0645">Protease</keyword>
<name>A0ABS2GL27_9FIRM</name>
<reference evidence="2 3" key="1">
    <citation type="journal article" date="2021" name="Sci. Rep.">
        <title>The distribution of antibiotic resistance genes in chicken gut microbiota commensals.</title>
        <authorList>
            <person name="Juricova H."/>
            <person name="Matiasovicova J."/>
            <person name="Kubasova T."/>
            <person name="Cejkova D."/>
            <person name="Rychlik I."/>
        </authorList>
    </citation>
    <scope>NUCLEOTIDE SEQUENCE [LARGE SCALE GENOMIC DNA]</scope>
    <source>
        <strain evidence="2 3">An564</strain>
    </source>
</reference>
<sequence>MIRFMADTEKYPRTDCSTIIVGKNATTTGRVLVGHNEDDPGCMVQSHLVPRMQHAEGETVRFADGTAVIDQVPETCAYYWSEFRSLNGEAFADAFINEYGVSVVSNGCVDSKHPEGVTGGMGYALRRLIAERAHSAREGVEIAAALVEKYGYYSTRSYAICDKDEGWIFQVVIGHNFVAQRVGDDEIQYIPNWLTIRNVDFNDTEHKNFYFSKTLLSDALENGWYKPAKEGDYSDFDFALTYQEGNAVIPSNMWRSDLAWRQITGTEPVPHRTFSIKAPRKYGVEDLKKILRSHYDGHEEDLKTDPKMSPHRYGICRDTTVESMVIDFADIPELTCVWRAFPRPCIAPYLPWYVGITKLPKGYENFGAKTALASHFAVDPAEFRYDSSRAYWAFHMLENIMEFDYQFCEEKVHGDIEKMEAAMTAAKPLIDEAYRKLAETSPEYARQLLTDYTAAQAQKAWEWAEQTALELVDMKNAANMDFWRSKL</sequence>
<dbReference type="InterPro" id="IPR005322">
    <property type="entry name" value="Peptidase_C69"/>
</dbReference>
<keyword evidence="3" id="KW-1185">Reference proteome</keyword>
<dbReference type="PANTHER" id="PTHR12994:SF17">
    <property type="entry name" value="LD30995P"/>
    <property type="match status" value="1"/>
</dbReference>
<dbReference type="PANTHER" id="PTHR12994">
    <property type="entry name" value="SECERNIN"/>
    <property type="match status" value="1"/>
</dbReference>
<evidence type="ECO:0000313" key="2">
    <source>
        <dbReference type="EMBL" id="MBM6922711.1"/>
    </source>
</evidence>
<proteinExistence type="inferred from homology"/>
<dbReference type="RefSeq" id="WP_204719772.1">
    <property type="nucleotide sequence ID" value="NZ_JACSNR010000002.1"/>
</dbReference>
<dbReference type="Pfam" id="PF03577">
    <property type="entry name" value="Peptidase_C69"/>
    <property type="match status" value="1"/>
</dbReference>
<dbReference type="Proteomes" id="UP000724149">
    <property type="component" value="Unassembled WGS sequence"/>
</dbReference>
<keyword evidence="1" id="KW-0378">Hydrolase</keyword>
<comment type="catalytic activity">
    <reaction evidence="1">
        <text>an L-aminoacyl-L-amino acid + H2O = 2 an L-alpha-amino acid</text>
        <dbReference type="Rhea" id="RHEA:48940"/>
        <dbReference type="ChEBI" id="CHEBI:15377"/>
        <dbReference type="ChEBI" id="CHEBI:59869"/>
        <dbReference type="ChEBI" id="CHEBI:77460"/>
    </reaction>
</comment>